<evidence type="ECO:0008006" key="5">
    <source>
        <dbReference type="Google" id="ProtNLM"/>
    </source>
</evidence>
<name>A0AB39QNK7_9ACTN</name>
<dbReference type="AlphaFoldDB" id="A0AB39QNK7"/>
<keyword evidence="2" id="KW-0472">Membrane</keyword>
<feature type="compositionally biased region" description="Low complexity" evidence="1">
    <location>
        <begin position="124"/>
        <end position="137"/>
    </location>
</feature>
<evidence type="ECO:0000313" key="4">
    <source>
        <dbReference type="EMBL" id="XDQ43956.1"/>
    </source>
</evidence>
<feature type="chain" id="PRO_5044317475" description="Sortase" evidence="3">
    <location>
        <begin position="27"/>
        <end position="187"/>
    </location>
</feature>
<keyword evidence="2" id="KW-0812">Transmembrane</keyword>
<reference evidence="4" key="1">
    <citation type="submission" date="2024-07" db="EMBL/GenBank/DDBJ databases">
        <authorList>
            <person name="Yu S.T."/>
        </authorList>
    </citation>
    <scope>NUCLEOTIDE SEQUENCE</scope>
    <source>
        <strain evidence="4">R39</strain>
    </source>
</reference>
<organism evidence="4">
    <name type="scientific">Streptomyces sp. R39</name>
    <dbReference type="NCBI Taxonomy" id="3238631"/>
    <lineage>
        <taxon>Bacteria</taxon>
        <taxon>Bacillati</taxon>
        <taxon>Actinomycetota</taxon>
        <taxon>Actinomycetes</taxon>
        <taxon>Kitasatosporales</taxon>
        <taxon>Streptomycetaceae</taxon>
        <taxon>Streptomyces</taxon>
    </lineage>
</organism>
<evidence type="ECO:0000256" key="3">
    <source>
        <dbReference type="SAM" id="SignalP"/>
    </source>
</evidence>
<dbReference type="RefSeq" id="WP_369222971.1">
    <property type="nucleotide sequence ID" value="NZ_CP163441.1"/>
</dbReference>
<feature type="signal peptide" evidence="3">
    <location>
        <begin position="1"/>
        <end position="26"/>
    </location>
</feature>
<gene>
    <name evidence="4" type="ORF">AB5J52_17720</name>
</gene>
<proteinExistence type="predicted"/>
<accession>A0AB39QNK7</accession>
<evidence type="ECO:0000256" key="2">
    <source>
        <dbReference type="SAM" id="Phobius"/>
    </source>
</evidence>
<feature type="region of interest" description="Disordered" evidence="1">
    <location>
        <begin position="121"/>
        <end position="155"/>
    </location>
</feature>
<feature type="transmembrane region" description="Helical" evidence="2">
    <location>
        <begin position="161"/>
        <end position="180"/>
    </location>
</feature>
<keyword evidence="3" id="KW-0732">Signal</keyword>
<protein>
    <recommendedName>
        <fullName evidence="5">Sortase</fullName>
    </recommendedName>
</protein>
<keyword evidence="2" id="KW-1133">Transmembrane helix</keyword>
<evidence type="ECO:0000256" key="1">
    <source>
        <dbReference type="SAM" id="MobiDB-lite"/>
    </source>
</evidence>
<sequence length="187" mass="17556">MGSLRLTFCTGLLACAAGLAPTAAHAADGQGVTVTPASPPAGSVVALRVSGCSGTTGTAASTAFVSDARLGGTGGALTGQAQVRSTIGAGTYTVHVSCAGSAVTGSVSVVPSASQLPQSLKQDVPGAVPASPVAPVHAGGGGTAPLASAESRPAGPDTAQAVTGLLLAAFAAAAVGLLSVRRGRGSR</sequence>
<dbReference type="EMBL" id="CP163441">
    <property type="protein sequence ID" value="XDQ43956.1"/>
    <property type="molecule type" value="Genomic_DNA"/>
</dbReference>